<dbReference type="EMBL" id="JAHLFV010000181">
    <property type="protein sequence ID" value="MBU3850428.1"/>
    <property type="molecule type" value="Genomic_DNA"/>
</dbReference>
<comment type="caution">
    <text evidence="2">The sequence shown here is derived from an EMBL/GenBank/DDBJ whole genome shotgun (WGS) entry which is preliminary data.</text>
</comment>
<dbReference type="GO" id="GO:0003677">
    <property type="term" value="F:DNA binding"/>
    <property type="evidence" value="ECO:0007669"/>
    <property type="project" value="InterPro"/>
</dbReference>
<protein>
    <submittedName>
        <fullName evidence="2">Helix-turn-helix domain-containing protein</fullName>
    </submittedName>
</protein>
<dbReference type="Gene3D" id="1.10.260.40">
    <property type="entry name" value="lambda repressor-like DNA-binding domains"/>
    <property type="match status" value="1"/>
</dbReference>
<gene>
    <name evidence="2" type="ORF">IAA16_07685</name>
</gene>
<organism evidence="2 3">
    <name type="scientific">Candidatus Treponema excrementipullorum</name>
    <dbReference type="NCBI Taxonomy" id="2838768"/>
    <lineage>
        <taxon>Bacteria</taxon>
        <taxon>Pseudomonadati</taxon>
        <taxon>Spirochaetota</taxon>
        <taxon>Spirochaetia</taxon>
        <taxon>Spirochaetales</taxon>
        <taxon>Treponemataceae</taxon>
        <taxon>Treponema</taxon>
    </lineage>
</organism>
<dbReference type="InterPro" id="IPR010982">
    <property type="entry name" value="Lambda_DNA-bd_dom_sf"/>
</dbReference>
<dbReference type="Proteomes" id="UP000823914">
    <property type="component" value="Unassembled WGS sequence"/>
</dbReference>
<reference evidence="2" key="1">
    <citation type="journal article" date="2021" name="PeerJ">
        <title>Extensive microbial diversity within the chicken gut microbiome revealed by metagenomics and culture.</title>
        <authorList>
            <person name="Gilroy R."/>
            <person name="Ravi A."/>
            <person name="Getino M."/>
            <person name="Pursley I."/>
            <person name="Horton D.L."/>
            <person name="Alikhan N.F."/>
            <person name="Baker D."/>
            <person name="Gharbi K."/>
            <person name="Hall N."/>
            <person name="Watson M."/>
            <person name="Adriaenssens E.M."/>
            <person name="Foster-Nyarko E."/>
            <person name="Jarju S."/>
            <person name="Secka A."/>
            <person name="Antonio M."/>
            <person name="Oren A."/>
            <person name="Chaudhuri R.R."/>
            <person name="La Ragione R."/>
            <person name="Hildebrand F."/>
            <person name="Pallen M.J."/>
        </authorList>
    </citation>
    <scope>NUCLEOTIDE SEQUENCE</scope>
    <source>
        <strain evidence="2">Gambia15-2214</strain>
    </source>
</reference>
<dbReference type="PROSITE" id="PS50943">
    <property type="entry name" value="HTH_CROC1"/>
    <property type="match status" value="1"/>
</dbReference>
<proteinExistence type="predicted"/>
<dbReference type="Pfam" id="PF12844">
    <property type="entry name" value="HTH_19"/>
    <property type="match status" value="1"/>
</dbReference>
<evidence type="ECO:0000313" key="3">
    <source>
        <dbReference type="Proteomes" id="UP000823914"/>
    </source>
</evidence>
<dbReference type="CDD" id="cd00093">
    <property type="entry name" value="HTH_XRE"/>
    <property type="match status" value="1"/>
</dbReference>
<dbReference type="SMART" id="SM00530">
    <property type="entry name" value="HTH_XRE"/>
    <property type="match status" value="1"/>
</dbReference>
<sequence>MTLKFAGFNQRLRELIEESGKTHKEIAAETGISKNIIDSYTSKNGSSHPSAENAIRLAKVLGTTAEYLMTGNNPSPFTALSPEQKRLIQNIDALSDRDKSILKVIIQSFIKIK</sequence>
<evidence type="ECO:0000259" key="1">
    <source>
        <dbReference type="PROSITE" id="PS50943"/>
    </source>
</evidence>
<feature type="domain" description="HTH cro/C1-type" evidence="1">
    <location>
        <begin position="12"/>
        <end position="68"/>
    </location>
</feature>
<dbReference type="SUPFAM" id="SSF47413">
    <property type="entry name" value="lambda repressor-like DNA-binding domains"/>
    <property type="match status" value="1"/>
</dbReference>
<dbReference type="InterPro" id="IPR001387">
    <property type="entry name" value="Cro/C1-type_HTH"/>
</dbReference>
<accession>A0A9E2P0U6</accession>
<name>A0A9E2P0U6_9SPIR</name>
<evidence type="ECO:0000313" key="2">
    <source>
        <dbReference type="EMBL" id="MBU3850428.1"/>
    </source>
</evidence>
<dbReference type="AlphaFoldDB" id="A0A9E2P0U6"/>
<reference evidence="2" key="2">
    <citation type="submission" date="2021-04" db="EMBL/GenBank/DDBJ databases">
        <authorList>
            <person name="Gilroy R."/>
        </authorList>
    </citation>
    <scope>NUCLEOTIDE SEQUENCE</scope>
    <source>
        <strain evidence="2">Gambia15-2214</strain>
    </source>
</reference>